<evidence type="ECO:0000256" key="2">
    <source>
        <dbReference type="ARBA" id="ARBA00022448"/>
    </source>
</evidence>
<organism evidence="14 15">
    <name type="scientific">Marisediminitalea aggregata</name>
    <dbReference type="NCBI Taxonomy" id="634436"/>
    <lineage>
        <taxon>Bacteria</taxon>
        <taxon>Pseudomonadati</taxon>
        <taxon>Pseudomonadota</taxon>
        <taxon>Gammaproteobacteria</taxon>
        <taxon>Alteromonadales</taxon>
        <taxon>Alteromonadaceae</taxon>
        <taxon>Marisediminitalea</taxon>
    </lineage>
</organism>
<comment type="similarity">
    <text evidence="8 9">Belongs to the TonB-dependent receptor family.</text>
</comment>
<keyword evidence="6 8" id="KW-0472">Membrane</keyword>
<evidence type="ECO:0000256" key="4">
    <source>
        <dbReference type="ARBA" id="ARBA00022692"/>
    </source>
</evidence>
<sequence>MKKTAYLYLASCIAASFQASAQEQGIEQVTVYGQSPLSFVSGLTEYSPASQHLDADALEVENGNSLARILDNQLVSVSINDVQNNPFQADLQYRGFTASPLLGLPQGLSVYLNGTRFNEPFGDTVNWDLIPPSALDSVTLVSGANPVFGQNTLGGALILNTKDGFSFPHNKVTVMGGDFSQRGINLESGGNNGEWGYYININKYEEDGWRDYSPSDIQQGLANITHKGEDSATRITLAVNENDLIGNGAIPVDLIPHEGRAAIYTRPDQTFTNLRFLNLNHEWNLDDDLVLRLNAYYRENEIETYNGDDSDYEECDVGYGETLCEEDEEAELFEDDDDDAEAATLTTSDDDDDDDDDEEFEEDDAVQFVGFDPLVPLENISDVDPDTLDGTANTSFTDQQSFGFSAELAGKAATGSMTHHWVVGLGIDTADISFRSDTEFAVLDNDTAESSRGVTGIGVFDEGSRVRLTTDVRHTYAFVSDVINLNDNWQLALAARYNKSTIDMVDGVEVGEGSLNGNHAFNRFNPSATVHYRTDGYHAYASYSQSSRTPTPAELSCADEDDPCKLPNGFVADPPLDQVRTDTLELGANITLENGLIHAAVYRSESKDDIIFQQAGDRASVGYFVNVDKTRRQGAEFSVLQQWDDLEVSANVSYLQATFESPFVSFSPQNPMGPGRQVTPGDTIPGQPEWLAGVEVTYPLLDNLYISADVDYASGQYFRGDEANENRELDGYTLVNLSATYAHSSGITVGLRLENVFDTEFETFGTYGEADEVLEDIYDDIESTEFVGPGQPRTLRLFASYQF</sequence>
<evidence type="ECO:0000256" key="7">
    <source>
        <dbReference type="ARBA" id="ARBA00023237"/>
    </source>
</evidence>
<dbReference type="STRING" id="634436.SAMN05216361_2913"/>
<dbReference type="InterPro" id="IPR036942">
    <property type="entry name" value="Beta-barrel_TonB_sf"/>
</dbReference>
<dbReference type="InterPro" id="IPR039426">
    <property type="entry name" value="TonB-dep_rcpt-like"/>
</dbReference>
<keyword evidence="7 8" id="KW-0998">Cell outer membrane</keyword>
<dbReference type="SUPFAM" id="SSF56935">
    <property type="entry name" value="Porins"/>
    <property type="match status" value="1"/>
</dbReference>
<feature type="region of interest" description="Disordered" evidence="10">
    <location>
        <begin position="332"/>
        <end position="361"/>
    </location>
</feature>
<name>A0A1M5M659_9ALTE</name>
<evidence type="ECO:0000256" key="1">
    <source>
        <dbReference type="ARBA" id="ARBA00004571"/>
    </source>
</evidence>
<dbReference type="Pfam" id="PF07715">
    <property type="entry name" value="Plug"/>
    <property type="match status" value="1"/>
</dbReference>
<proteinExistence type="inferred from homology"/>
<evidence type="ECO:0000259" key="12">
    <source>
        <dbReference type="Pfam" id="PF00593"/>
    </source>
</evidence>
<feature type="chain" id="PRO_5012680270" evidence="11">
    <location>
        <begin position="22"/>
        <end position="803"/>
    </location>
</feature>
<keyword evidence="15" id="KW-1185">Reference proteome</keyword>
<keyword evidence="14" id="KW-0675">Receptor</keyword>
<dbReference type="InterPro" id="IPR037066">
    <property type="entry name" value="Plug_dom_sf"/>
</dbReference>
<keyword evidence="4 8" id="KW-0812">Transmembrane</keyword>
<dbReference type="Proteomes" id="UP000184520">
    <property type="component" value="Unassembled WGS sequence"/>
</dbReference>
<keyword evidence="11" id="KW-0732">Signal</keyword>
<dbReference type="PANTHER" id="PTHR30069:SF39">
    <property type="entry name" value="BLL6183 PROTEIN"/>
    <property type="match status" value="1"/>
</dbReference>
<protein>
    <submittedName>
        <fullName evidence="14">Outer membrane receptor proteins, mostly Fe transport</fullName>
    </submittedName>
</protein>
<feature type="domain" description="TonB-dependent receptor-like beta-barrel" evidence="12">
    <location>
        <begin position="261"/>
        <end position="756"/>
    </location>
</feature>
<evidence type="ECO:0000256" key="9">
    <source>
        <dbReference type="RuleBase" id="RU003357"/>
    </source>
</evidence>
<feature type="compositionally biased region" description="Acidic residues" evidence="10">
    <location>
        <begin position="348"/>
        <end position="361"/>
    </location>
</feature>
<dbReference type="GO" id="GO:0044718">
    <property type="term" value="P:siderophore transmembrane transport"/>
    <property type="evidence" value="ECO:0007669"/>
    <property type="project" value="TreeGrafter"/>
</dbReference>
<dbReference type="RefSeq" id="WP_073323669.1">
    <property type="nucleotide sequence ID" value="NZ_FQWD01000004.1"/>
</dbReference>
<evidence type="ECO:0000256" key="8">
    <source>
        <dbReference type="PROSITE-ProRule" id="PRU01360"/>
    </source>
</evidence>
<keyword evidence="3 8" id="KW-1134">Transmembrane beta strand</keyword>
<dbReference type="EMBL" id="FQWD01000004">
    <property type="protein sequence ID" value="SHG72698.1"/>
    <property type="molecule type" value="Genomic_DNA"/>
</dbReference>
<evidence type="ECO:0000313" key="15">
    <source>
        <dbReference type="Proteomes" id="UP000184520"/>
    </source>
</evidence>
<evidence type="ECO:0000256" key="10">
    <source>
        <dbReference type="SAM" id="MobiDB-lite"/>
    </source>
</evidence>
<evidence type="ECO:0000256" key="11">
    <source>
        <dbReference type="SAM" id="SignalP"/>
    </source>
</evidence>
<dbReference type="PANTHER" id="PTHR30069">
    <property type="entry name" value="TONB-DEPENDENT OUTER MEMBRANE RECEPTOR"/>
    <property type="match status" value="1"/>
</dbReference>
<evidence type="ECO:0000256" key="6">
    <source>
        <dbReference type="ARBA" id="ARBA00023136"/>
    </source>
</evidence>
<evidence type="ECO:0000256" key="5">
    <source>
        <dbReference type="ARBA" id="ARBA00023077"/>
    </source>
</evidence>
<dbReference type="Pfam" id="PF00593">
    <property type="entry name" value="TonB_dep_Rec_b-barrel"/>
    <property type="match status" value="1"/>
</dbReference>
<keyword evidence="5 9" id="KW-0798">TonB box</keyword>
<evidence type="ECO:0000313" key="14">
    <source>
        <dbReference type="EMBL" id="SHG72698.1"/>
    </source>
</evidence>
<dbReference type="AlphaFoldDB" id="A0A1M5M659"/>
<dbReference type="Gene3D" id="2.40.170.20">
    <property type="entry name" value="TonB-dependent receptor, beta-barrel domain"/>
    <property type="match status" value="1"/>
</dbReference>
<gene>
    <name evidence="14" type="ORF">SAMN05216361_2913</name>
</gene>
<feature type="domain" description="TonB-dependent receptor plug" evidence="13">
    <location>
        <begin position="49"/>
        <end position="156"/>
    </location>
</feature>
<evidence type="ECO:0000256" key="3">
    <source>
        <dbReference type="ARBA" id="ARBA00022452"/>
    </source>
</evidence>
<dbReference type="PROSITE" id="PS52016">
    <property type="entry name" value="TONB_DEPENDENT_REC_3"/>
    <property type="match status" value="1"/>
</dbReference>
<dbReference type="GO" id="GO:0015344">
    <property type="term" value="F:siderophore uptake transmembrane transporter activity"/>
    <property type="evidence" value="ECO:0007669"/>
    <property type="project" value="TreeGrafter"/>
</dbReference>
<accession>A0A1M5M659</accession>
<feature type="compositionally biased region" description="Acidic residues" evidence="10">
    <location>
        <begin position="332"/>
        <end position="341"/>
    </location>
</feature>
<dbReference type="GO" id="GO:0009279">
    <property type="term" value="C:cell outer membrane"/>
    <property type="evidence" value="ECO:0007669"/>
    <property type="project" value="UniProtKB-SubCell"/>
</dbReference>
<feature type="signal peptide" evidence="11">
    <location>
        <begin position="1"/>
        <end position="21"/>
    </location>
</feature>
<dbReference type="InterPro" id="IPR000531">
    <property type="entry name" value="Beta-barrel_TonB"/>
</dbReference>
<evidence type="ECO:0000259" key="13">
    <source>
        <dbReference type="Pfam" id="PF07715"/>
    </source>
</evidence>
<keyword evidence="2 8" id="KW-0813">Transport</keyword>
<reference evidence="15" key="1">
    <citation type="submission" date="2016-11" db="EMBL/GenBank/DDBJ databases">
        <authorList>
            <person name="Varghese N."/>
            <person name="Submissions S."/>
        </authorList>
    </citation>
    <scope>NUCLEOTIDE SEQUENCE [LARGE SCALE GENOMIC DNA]</scope>
    <source>
        <strain evidence="15">CGMCC 1.8995</strain>
    </source>
</reference>
<comment type="subcellular location">
    <subcellularLocation>
        <location evidence="1 8">Cell outer membrane</location>
        <topology evidence="1 8">Multi-pass membrane protein</topology>
    </subcellularLocation>
</comment>
<dbReference type="Gene3D" id="2.170.130.10">
    <property type="entry name" value="TonB-dependent receptor, plug domain"/>
    <property type="match status" value="1"/>
</dbReference>
<dbReference type="InterPro" id="IPR012910">
    <property type="entry name" value="Plug_dom"/>
</dbReference>